<evidence type="ECO:0000313" key="4">
    <source>
        <dbReference type="Proteomes" id="UP000199634"/>
    </source>
</evidence>
<accession>A0A1H6JJ16</accession>
<dbReference type="SUPFAM" id="SSF51230">
    <property type="entry name" value="Single hybrid motif"/>
    <property type="match status" value="1"/>
</dbReference>
<dbReference type="OrthoDB" id="9812676at2"/>
<dbReference type="RefSeq" id="WP_091096071.1">
    <property type="nucleotide sequence ID" value="NZ_FNXE01000004.1"/>
</dbReference>
<dbReference type="InterPro" id="IPR050709">
    <property type="entry name" value="Biotin_Carboxyl_Carrier/Decarb"/>
</dbReference>
<dbReference type="PROSITE" id="PS50968">
    <property type="entry name" value="BIOTINYL_LIPOYL"/>
    <property type="match status" value="1"/>
</dbReference>
<dbReference type="Gene3D" id="2.40.50.100">
    <property type="match status" value="1"/>
</dbReference>
<evidence type="ECO:0000256" key="1">
    <source>
        <dbReference type="ARBA" id="ARBA00023267"/>
    </source>
</evidence>
<dbReference type="Proteomes" id="UP000199634">
    <property type="component" value="Unassembled WGS sequence"/>
</dbReference>
<sequence length="161" mass="18043">MNNTLKVSVNKDHNFEFTEKQILNADAVSLNKHSFHVLHNNISYHAKVVNTDFINKTYTIEINNNRYEVAITNALDELIKEMGFEVGKGKVVNEIKAPMPGLILEISVQVGQEVQEGDNLLILEAMKMENSFDSPRSGVIKSIAVEKGQAVDKGQLLIEFE</sequence>
<reference evidence="3 4" key="1">
    <citation type="submission" date="2016-10" db="EMBL/GenBank/DDBJ databases">
        <authorList>
            <person name="de Groot N.N."/>
        </authorList>
    </citation>
    <scope>NUCLEOTIDE SEQUENCE [LARGE SCALE GENOMIC DNA]</scope>
    <source>
        <strain evidence="3 4">CGMCC 1.10825</strain>
    </source>
</reference>
<protein>
    <submittedName>
        <fullName evidence="3">Biotin-requiring enzyme</fullName>
    </submittedName>
</protein>
<dbReference type="Pfam" id="PF00364">
    <property type="entry name" value="Biotin_lipoyl"/>
    <property type="match status" value="1"/>
</dbReference>
<dbReference type="CDD" id="cd06850">
    <property type="entry name" value="biotinyl_domain"/>
    <property type="match status" value="1"/>
</dbReference>
<dbReference type="EMBL" id="FNXE01000004">
    <property type="protein sequence ID" value="SEH62285.1"/>
    <property type="molecule type" value="Genomic_DNA"/>
</dbReference>
<proteinExistence type="predicted"/>
<dbReference type="InterPro" id="IPR000089">
    <property type="entry name" value="Biotin_lipoyl"/>
</dbReference>
<dbReference type="PANTHER" id="PTHR45266:SF3">
    <property type="entry name" value="OXALOACETATE DECARBOXYLASE ALPHA CHAIN"/>
    <property type="match status" value="1"/>
</dbReference>
<evidence type="ECO:0000313" key="3">
    <source>
        <dbReference type="EMBL" id="SEH62285.1"/>
    </source>
</evidence>
<keyword evidence="4" id="KW-1185">Reference proteome</keyword>
<dbReference type="PANTHER" id="PTHR45266">
    <property type="entry name" value="OXALOACETATE DECARBOXYLASE ALPHA CHAIN"/>
    <property type="match status" value="1"/>
</dbReference>
<dbReference type="AlphaFoldDB" id="A0A1H6JJ16"/>
<name>A0A1H6JJ16_9FLAO</name>
<feature type="domain" description="Lipoyl-binding" evidence="2">
    <location>
        <begin position="92"/>
        <end position="161"/>
    </location>
</feature>
<keyword evidence="1" id="KW-0092">Biotin</keyword>
<organism evidence="3 4">
    <name type="scientific">Paenimyroides marinum</name>
    <dbReference type="NCBI Taxonomy" id="1159016"/>
    <lineage>
        <taxon>Bacteria</taxon>
        <taxon>Pseudomonadati</taxon>
        <taxon>Bacteroidota</taxon>
        <taxon>Flavobacteriia</taxon>
        <taxon>Flavobacteriales</taxon>
        <taxon>Flavobacteriaceae</taxon>
        <taxon>Paenimyroides</taxon>
    </lineage>
</organism>
<dbReference type="InterPro" id="IPR011053">
    <property type="entry name" value="Single_hybrid_motif"/>
</dbReference>
<dbReference type="STRING" id="1159016.SAMN02927937_00551"/>
<gene>
    <name evidence="3" type="ORF">SAMN02927937_00551</name>
</gene>
<dbReference type="FunFam" id="2.40.50.100:FF:000003">
    <property type="entry name" value="Acetyl-CoA carboxylase biotin carboxyl carrier protein"/>
    <property type="match status" value="1"/>
</dbReference>
<evidence type="ECO:0000259" key="2">
    <source>
        <dbReference type="PROSITE" id="PS50968"/>
    </source>
</evidence>